<dbReference type="GO" id="GO:0006313">
    <property type="term" value="P:DNA transposition"/>
    <property type="evidence" value="ECO:0007669"/>
    <property type="project" value="InterPro"/>
</dbReference>
<evidence type="ECO:0000259" key="1">
    <source>
        <dbReference type="SMART" id="SM01321"/>
    </source>
</evidence>
<reference evidence="2" key="2">
    <citation type="submission" date="2020-09" db="EMBL/GenBank/DDBJ databases">
        <authorList>
            <person name="Sun Q."/>
            <person name="Ohkuma M."/>
        </authorList>
    </citation>
    <scope>NUCLEOTIDE SEQUENCE</scope>
    <source>
        <strain evidence="2">JCM 30078</strain>
    </source>
</reference>
<dbReference type="RefSeq" id="WP_188985595.1">
    <property type="nucleotide sequence ID" value="NZ_BMPO01000010.1"/>
</dbReference>
<dbReference type="PANTHER" id="PTHR36966">
    <property type="entry name" value="REP-ASSOCIATED TYROSINE TRANSPOSASE"/>
    <property type="match status" value="1"/>
</dbReference>
<feature type="domain" description="Transposase IS200-like" evidence="1">
    <location>
        <begin position="20"/>
        <end position="134"/>
    </location>
</feature>
<dbReference type="NCBIfam" id="NF047646">
    <property type="entry name" value="REP_Tyr_transpos"/>
    <property type="match status" value="1"/>
</dbReference>
<evidence type="ECO:0000313" key="2">
    <source>
        <dbReference type="EMBL" id="GGK08388.1"/>
    </source>
</evidence>
<dbReference type="GO" id="GO:0004803">
    <property type="term" value="F:transposase activity"/>
    <property type="evidence" value="ECO:0007669"/>
    <property type="project" value="InterPro"/>
</dbReference>
<dbReference type="InterPro" id="IPR036515">
    <property type="entry name" value="Transposase_17_sf"/>
</dbReference>
<dbReference type="PANTHER" id="PTHR36966:SF1">
    <property type="entry name" value="REP-ASSOCIATED TYROSINE TRANSPOSASE"/>
    <property type="match status" value="1"/>
</dbReference>
<evidence type="ECO:0000313" key="3">
    <source>
        <dbReference type="Proteomes" id="UP000635983"/>
    </source>
</evidence>
<protein>
    <submittedName>
        <fullName evidence="2">Transposase</fullName>
    </submittedName>
</protein>
<dbReference type="Proteomes" id="UP000635983">
    <property type="component" value="Unassembled WGS sequence"/>
</dbReference>
<dbReference type="InterPro" id="IPR002686">
    <property type="entry name" value="Transposase_17"/>
</dbReference>
<sequence length="155" mass="18050">MDSSRFAHRGHALRVGRISEPGRPYLLTAVTLDRKPIFQDWTLARLVVTEMRRLHDSNDVRSLAWMVMPDHLHWLVQLESAPLQPLMQRLKSRSAISINKVRGNSGRIWQRGFHDRALRREDDLQAMARYVVANPLRAGLVRHVGDYPLWDAIWL</sequence>
<reference evidence="2" key="1">
    <citation type="journal article" date="2014" name="Int. J. Syst. Evol. Microbiol.">
        <title>Complete genome sequence of Corynebacterium casei LMG S-19264T (=DSM 44701T), isolated from a smear-ripened cheese.</title>
        <authorList>
            <consortium name="US DOE Joint Genome Institute (JGI-PGF)"/>
            <person name="Walter F."/>
            <person name="Albersmeier A."/>
            <person name="Kalinowski J."/>
            <person name="Ruckert C."/>
        </authorList>
    </citation>
    <scope>NUCLEOTIDE SEQUENCE</scope>
    <source>
        <strain evidence="2">JCM 30078</strain>
    </source>
</reference>
<dbReference type="GO" id="GO:0043565">
    <property type="term" value="F:sequence-specific DNA binding"/>
    <property type="evidence" value="ECO:0007669"/>
    <property type="project" value="TreeGrafter"/>
</dbReference>
<dbReference type="SMART" id="SM01321">
    <property type="entry name" value="Y1_Tnp"/>
    <property type="match status" value="1"/>
</dbReference>
<dbReference type="SUPFAM" id="SSF143422">
    <property type="entry name" value="Transposase IS200-like"/>
    <property type="match status" value="1"/>
</dbReference>
<name>A0A917V1E8_9PSED</name>
<keyword evidence="3" id="KW-1185">Reference proteome</keyword>
<accession>A0A917V1E8</accession>
<proteinExistence type="predicted"/>
<dbReference type="InterPro" id="IPR052715">
    <property type="entry name" value="RAYT_transposase"/>
</dbReference>
<gene>
    <name evidence="2" type="ORF">GCM10009304_38100</name>
</gene>
<organism evidence="2 3">
    <name type="scientific">Pseudomonas matsuisoli</name>
    <dbReference type="NCBI Taxonomy" id="1515666"/>
    <lineage>
        <taxon>Bacteria</taxon>
        <taxon>Pseudomonadati</taxon>
        <taxon>Pseudomonadota</taxon>
        <taxon>Gammaproteobacteria</taxon>
        <taxon>Pseudomonadales</taxon>
        <taxon>Pseudomonadaceae</taxon>
        <taxon>Pseudomonas</taxon>
    </lineage>
</organism>
<dbReference type="AlphaFoldDB" id="A0A917V1E8"/>
<comment type="caution">
    <text evidence="2">The sequence shown here is derived from an EMBL/GenBank/DDBJ whole genome shotgun (WGS) entry which is preliminary data.</text>
</comment>
<dbReference type="Pfam" id="PF01797">
    <property type="entry name" value="Y1_Tnp"/>
    <property type="match status" value="1"/>
</dbReference>
<dbReference type="EMBL" id="BMPO01000010">
    <property type="protein sequence ID" value="GGK08388.1"/>
    <property type="molecule type" value="Genomic_DNA"/>
</dbReference>
<dbReference type="Gene3D" id="3.30.70.1290">
    <property type="entry name" value="Transposase IS200-like"/>
    <property type="match status" value="1"/>
</dbReference>